<sequence length="209" mass="23981">MTDVAQRKQDKIARRQVDKFDARRTELAVATLHTLAELGYARTSLREIAQNSEFSHGVLHYYFADKRDLIVEAVRQYERVCVTKYDEVVAHATSADQLREEFVAMFFDTLEKDATLHRLWYDLRNQSLYEEYFRADVLEIDAHREAMVWRVISRYAELREGAPTASSGTAYVTLDGIFQRALLHHLSGNAETVASLRAELPGVIDLLVA</sequence>
<evidence type="ECO:0000256" key="3">
    <source>
        <dbReference type="ARBA" id="ARBA00023163"/>
    </source>
</evidence>
<dbReference type="Pfam" id="PF00440">
    <property type="entry name" value="TetR_N"/>
    <property type="match status" value="1"/>
</dbReference>
<evidence type="ECO:0000256" key="2">
    <source>
        <dbReference type="ARBA" id="ARBA00023125"/>
    </source>
</evidence>
<dbReference type="PATRIC" id="fig|68170.10.peg.8786"/>
<dbReference type="OrthoDB" id="8220622at2"/>
<dbReference type="PROSITE" id="PS50977">
    <property type="entry name" value="HTH_TETR_2"/>
    <property type="match status" value="1"/>
</dbReference>
<dbReference type="SUPFAM" id="SSF46689">
    <property type="entry name" value="Homeodomain-like"/>
    <property type="match status" value="1"/>
</dbReference>
<gene>
    <name evidence="6" type="ORF">UK23_33955</name>
</gene>
<keyword evidence="2 4" id="KW-0238">DNA-binding</keyword>
<dbReference type="STRING" id="68170.GCA_000974445_08579"/>
<feature type="domain" description="HTH tetR-type" evidence="5">
    <location>
        <begin position="21"/>
        <end position="81"/>
    </location>
</feature>
<dbReference type="PANTHER" id="PTHR30055:SF234">
    <property type="entry name" value="HTH-TYPE TRANSCRIPTIONAL REGULATOR BETI"/>
    <property type="match status" value="1"/>
</dbReference>
<dbReference type="AlphaFoldDB" id="A0A0F0GIC0"/>
<dbReference type="EMBL" id="JYJG01000299">
    <property type="protein sequence ID" value="KJK43279.1"/>
    <property type="molecule type" value="Genomic_DNA"/>
</dbReference>
<dbReference type="Gene3D" id="1.10.357.10">
    <property type="entry name" value="Tetracycline Repressor, domain 2"/>
    <property type="match status" value="1"/>
</dbReference>
<protein>
    <submittedName>
        <fullName evidence="6">TetR family transcriptional regulator</fullName>
    </submittedName>
</protein>
<accession>A0A0F0GIC0</accession>
<evidence type="ECO:0000313" key="7">
    <source>
        <dbReference type="Proteomes" id="UP000033393"/>
    </source>
</evidence>
<dbReference type="InterPro" id="IPR050109">
    <property type="entry name" value="HTH-type_TetR-like_transc_reg"/>
</dbReference>
<dbReference type="PANTHER" id="PTHR30055">
    <property type="entry name" value="HTH-TYPE TRANSCRIPTIONAL REGULATOR RUTR"/>
    <property type="match status" value="1"/>
</dbReference>
<evidence type="ECO:0000259" key="5">
    <source>
        <dbReference type="PROSITE" id="PS50977"/>
    </source>
</evidence>
<dbReference type="GO" id="GO:0003700">
    <property type="term" value="F:DNA-binding transcription factor activity"/>
    <property type="evidence" value="ECO:0007669"/>
    <property type="project" value="TreeGrafter"/>
</dbReference>
<dbReference type="InterPro" id="IPR009057">
    <property type="entry name" value="Homeodomain-like_sf"/>
</dbReference>
<organism evidence="6 7">
    <name type="scientific">Lentzea aerocolonigenes</name>
    <name type="common">Lechevalieria aerocolonigenes</name>
    <name type="synonym">Saccharothrix aerocolonigenes</name>
    <dbReference type="NCBI Taxonomy" id="68170"/>
    <lineage>
        <taxon>Bacteria</taxon>
        <taxon>Bacillati</taxon>
        <taxon>Actinomycetota</taxon>
        <taxon>Actinomycetes</taxon>
        <taxon>Pseudonocardiales</taxon>
        <taxon>Pseudonocardiaceae</taxon>
        <taxon>Lentzea</taxon>
    </lineage>
</organism>
<comment type="caution">
    <text evidence="6">The sequence shown here is derived from an EMBL/GenBank/DDBJ whole genome shotgun (WGS) entry which is preliminary data.</text>
</comment>
<dbReference type="InterPro" id="IPR001647">
    <property type="entry name" value="HTH_TetR"/>
</dbReference>
<keyword evidence="3" id="KW-0804">Transcription</keyword>
<proteinExistence type="predicted"/>
<dbReference type="GO" id="GO:0000976">
    <property type="term" value="F:transcription cis-regulatory region binding"/>
    <property type="evidence" value="ECO:0007669"/>
    <property type="project" value="TreeGrafter"/>
</dbReference>
<dbReference type="Proteomes" id="UP000033393">
    <property type="component" value="Unassembled WGS sequence"/>
</dbReference>
<evidence type="ECO:0000256" key="1">
    <source>
        <dbReference type="ARBA" id="ARBA00023015"/>
    </source>
</evidence>
<reference evidence="6 7" key="1">
    <citation type="submission" date="2015-02" db="EMBL/GenBank/DDBJ databases">
        <authorList>
            <person name="Ju K.-S."/>
            <person name="Doroghazi J.R."/>
            <person name="Metcalf W."/>
        </authorList>
    </citation>
    <scope>NUCLEOTIDE SEQUENCE [LARGE SCALE GENOMIC DNA]</scope>
    <source>
        <strain evidence="6 7">NRRL B-16140</strain>
    </source>
</reference>
<keyword evidence="7" id="KW-1185">Reference proteome</keyword>
<evidence type="ECO:0000313" key="6">
    <source>
        <dbReference type="EMBL" id="KJK43279.1"/>
    </source>
</evidence>
<name>A0A0F0GIC0_LENAE</name>
<feature type="DNA-binding region" description="H-T-H motif" evidence="4">
    <location>
        <begin position="44"/>
        <end position="63"/>
    </location>
</feature>
<keyword evidence="1" id="KW-0805">Transcription regulation</keyword>
<evidence type="ECO:0000256" key="4">
    <source>
        <dbReference type="PROSITE-ProRule" id="PRU00335"/>
    </source>
</evidence>
<dbReference type="RefSeq" id="WP_045315819.1">
    <property type="nucleotide sequence ID" value="NZ_JYJG01000299.1"/>
</dbReference>
<dbReference type="eggNOG" id="COG1309">
    <property type="taxonomic scope" value="Bacteria"/>
</dbReference>